<name>A0ACB9YB69_PLABR</name>
<protein>
    <submittedName>
        <fullName evidence="1">Uncharacterized protein</fullName>
    </submittedName>
</protein>
<comment type="caution">
    <text evidence="1">The sequence shown here is derived from an EMBL/GenBank/DDBJ whole genome shotgun (WGS) entry which is preliminary data.</text>
</comment>
<evidence type="ECO:0000313" key="1">
    <source>
        <dbReference type="EMBL" id="KAI4838712.1"/>
    </source>
</evidence>
<accession>A0ACB9YB69</accession>
<dbReference type="EMBL" id="CM043776">
    <property type="protein sequence ID" value="KAI4838712.1"/>
    <property type="molecule type" value="Genomic_DNA"/>
</dbReference>
<dbReference type="Proteomes" id="UP001056978">
    <property type="component" value="Chromosome 8"/>
</dbReference>
<sequence>MMEQETKLIFFIKIGTFFLLTWICHFYNDMSMLNKYLLEHYNISKTLDTRIHRLLAKHKQENGLNNDTLNSSYEAERKDKSFVYTVGDSYFEKRKLDNIHFLDSIRGATNANIENLRKKTNNKYKMLSCLPVFLPLVIYLISYISNYNSNSGGSSSVTSIVVTVVIILILSFLILLLIAYICKKIKKNEDSLHIMNDIHDRDYSYFPSM</sequence>
<evidence type="ECO:0000313" key="2">
    <source>
        <dbReference type="Proteomes" id="UP001056978"/>
    </source>
</evidence>
<proteinExistence type="predicted"/>
<keyword evidence="2" id="KW-1185">Reference proteome</keyword>
<gene>
    <name evidence="1" type="ORF">MKS88_002217</name>
</gene>
<organism evidence="1 2">
    <name type="scientific">Plasmodium brasilianum</name>
    <dbReference type="NCBI Taxonomy" id="5824"/>
    <lineage>
        <taxon>Eukaryota</taxon>
        <taxon>Sar</taxon>
        <taxon>Alveolata</taxon>
        <taxon>Apicomplexa</taxon>
        <taxon>Aconoidasida</taxon>
        <taxon>Haemosporida</taxon>
        <taxon>Plasmodiidae</taxon>
        <taxon>Plasmodium</taxon>
        <taxon>Plasmodium (Plasmodium)</taxon>
    </lineage>
</organism>
<reference evidence="1" key="1">
    <citation type="submission" date="2022-06" db="EMBL/GenBank/DDBJ databases">
        <title>The First Complete Genome of the Simian Malaria Parasite Plasmodium brasilianum.</title>
        <authorList>
            <person name="Bajic M."/>
            <person name="Ravishankar S."/>
        </authorList>
    </citation>
    <scope>NUCLEOTIDE SEQUENCE</scope>
    <source>
        <strain evidence="1">Bolivian I</strain>
    </source>
</reference>